<organism evidence="2 3">
    <name type="scientific">Galerina marginata (strain CBS 339.88)</name>
    <dbReference type="NCBI Taxonomy" id="685588"/>
    <lineage>
        <taxon>Eukaryota</taxon>
        <taxon>Fungi</taxon>
        <taxon>Dikarya</taxon>
        <taxon>Basidiomycota</taxon>
        <taxon>Agaricomycotina</taxon>
        <taxon>Agaricomycetes</taxon>
        <taxon>Agaricomycetidae</taxon>
        <taxon>Agaricales</taxon>
        <taxon>Agaricineae</taxon>
        <taxon>Strophariaceae</taxon>
        <taxon>Galerina</taxon>
    </lineage>
</organism>
<dbReference type="Proteomes" id="UP000027222">
    <property type="component" value="Unassembled WGS sequence"/>
</dbReference>
<evidence type="ECO:0000256" key="1">
    <source>
        <dbReference type="SAM" id="MobiDB-lite"/>
    </source>
</evidence>
<name>A0A067SR18_GALM3</name>
<keyword evidence="3" id="KW-1185">Reference proteome</keyword>
<gene>
    <name evidence="2" type="ORF">GALMADRAFT_213408</name>
</gene>
<protein>
    <submittedName>
        <fullName evidence="2">Uncharacterized protein</fullName>
    </submittedName>
</protein>
<evidence type="ECO:0000313" key="2">
    <source>
        <dbReference type="EMBL" id="KDR72432.1"/>
    </source>
</evidence>
<evidence type="ECO:0000313" key="3">
    <source>
        <dbReference type="Proteomes" id="UP000027222"/>
    </source>
</evidence>
<accession>A0A067SR18</accession>
<dbReference type="HOGENOM" id="CLU_2146050_0_0_1"/>
<reference evidence="3" key="1">
    <citation type="journal article" date="2014" name="Proc. Natl. Acad. Sci. U.S.A.">
        <title>Extensive sampling of basidiomycete genomes demonstrates inadequacy of the white-rot/brown-rot paradigm for wood decay fungi.</title>
        <authorList>
            <person name="Riley R."/>
            <person name="Salamov A.A."/>
            <person name="Brown D.W."/>
            <person name="Nagy L.G."/>
            <person name="Floudas D."/>
            <person name="Held B.W."/>
            <person name="Levasseur A."/>
            <person name="Lombard V."/>
            <person name="Morin E."/>
            <person name="Otillar R."/>
            <person name="Lindquist E.A."/>
            <person name="Sun H."/>
            <person name="LaButti K.M."/>
            <person name="Schmutz J."/>
            <person name="Jabbour D."/>
            <person name="Luo H."/>
            <person name="Baker S.E."/>
            <person name="Pisabarro A.G."/>
            <person name="Walton J.D."/>
            <person name="Blanchette R.A."/>
            <person name="Henrissat B."/>
            <person name="Martin F."/>
            <person name="Cullen D."/>
            <person name="Hibbett D.S."/>
            <person name="Grigoriev I.V."/>
        </authorList>
    </citation>
    <scope>NUCLEOTIDE SEQUENCE [LARGE SCALE GENOMIC DNA]</scope>
    <source>
        <strain evidence="3">CBS 339.88</strain>
    </source>
</reference>
<dbReference type="EMBL" id="KL142389">
    <property type="protein sequence ID" value="KDR72432.1"/>
    <property type="molecule type" value="Genomic_DNA"/>
</dbReference>
<dbReference type="AlphaFoldDB" id="A0A067SR18"/>
<sequence length="112" mass="11936">MAWLRILKAEAAWGILAVDGECRWTAKTAKELAGFWEEKSVSEGGDGAENTIEIEERKNVHLSGGDLPWKSSFHSVASPATGLTSPTISPSPPVALDKRAPHSPGGLISDWA</sequence>
<feature type="region of interest" description="Disordered" evidence="1">
    <location>
        <begin position="78"/>
        <end position="112"/>
    </location>
</feature>
<proteinExistence type="predicted"/>